<evidence type="ECO:0000259" key="14">
    <source>
        <dbReference type="PROSITE" id="PS51492"/>
    </source>
</evidence>
<comment type="catalytic activity">
    <reaction evidence="10">
        <text>ATP + H2O = ADP + phosphate + H(+)</text>
        <dbReference type="Rhea" id="RHEA:13065"/>
        <dbReference type="ChEBI" id="CHEBI:15377"/>
        <dbReference type="ChEBI" id="CHEBI:15378"/>
        <dbReference type="ChEBI" id="CHEBI:30616"/>
        <dbReference type="ChEBI" id="CHEBI:43474"/>
        <dbReference type="ChEBI" id="CHEBI:456216"/>
        <dbReference type="EC" id="3.6.4.13"/>
    </reaction>
</comment>
<dbReference type="GeneID" id="41701971"/>
<evidence type="ECO:0000256" key="7">
    <source>
        <dbReference type="ARBA" id="ARBA00022806"/>
    </source>
</evidence>
<dbReference type="Pfam" id="PF05379">
    <property type="entry name" value="Peptidase_C23"/>
    <property type="match status" value="1"/>
</dbReference>
<feature type="compositionally biased region" description="Basic and acidic residues" evidence="11">
    <location>
        <begin position="908"/>
        <end position="926"/>
    </location>
</feature>
<dbReference type="SUPFAM" id="SSF56672">
    <property type="entry name" value="DNA/RNA polymerases"/>
    <property type="match status" value="1"/>
</dbReference>
<dbReference type="GO" id="GO:0003724">
    <property type="term" value="F:RNA helicase activity"/>
    <property type="evidence" value="ECO:0007669"/>
    <property type="project" value="UniProtKB-EC"/>
</dbReference>
<keyword evidence="3" id="KW-0808">Transferase</keyword>
<reference evidence="17" key="1">
    <citation type="journal article" date="2018" name="Arch. Virol.">
        <title>Complete nucleotide sequence of a new carlavirus in chrysanthemums in China.</title>
        <authorList>
            <person name="Wang R."/>
            <person name="Dong J."/>
            <person name="Wang Z."/>
            <person name="Zhou T."/>
            <person name="Li Y."/>
            <person name="Ding W."/>
        </authorList>
    </citation>
    <scope>NUCLEOTIDE SEQUENCE [LARGE SCALE GENOMIC DNA]</scope>
    <source>
        <strain evidence="17">BJ</strain>
    </source>
</reference>
<dbReference type="GO" id="GO:0003723">
    <property type="term" value="F:RNA binding"/>
    <property type="evidence" value="ECO:0007669"/>
    <property type="project" value="InterPro"/>
</dbReference>
<dbReference type="Pfam" id="PF00978">
    <property type="entry name" value="RdRP_2"/>
    <property type="match status" value="1"/>
</dbReference>
<keyword evidence="6" id="KW-0378">Hydrolase</keyword>
<dbReference type="Pfam" id="PF13532">
    <property type="entry name" value="2OG-FeII_Oxy_2"/>
    <property type="match status" value="1"/>
</dbReference>
<accession>A0A2P1JHW7</accession>
<dbReference type="InterPro" id="IPR037151">
    <property type="entry name" value="AlkB-like_sf"/>
</dbReference>
<dbReference type="GO" id="GO:0039694">
    <property type="term" value="P:viral RNA genome replication"/>
    <property type="evidence" value="ECO:0007669"/>
    <property type="project" value="InterPro"/>
</dbReference>
<evidence type="ECO:0000256" key="9">
    <source>
        <dbReference type="ARBA" id="ARBA00022953"/>
    </source>
</evidence>
<dbReference type="PROSITE" id="PS51492">
    <property type="entry name" value="PEPTIDASE_C23"/>
    <property type="match status" value="1"/>
</dbReference>
<dbReference type="Pfam" id="PF01660">
    <property type="entry name" value="Vmethyltransf"/>
    <property type="match status" value="1"/>
</dbReference>
<sequence length="2075" mass="236135">MALTFRSPIADVITNFDPSINSIIATTAAEHYKRLEEENFALFNYAMSPQTTQHLIDAGIYLSPFSGVPHSHPACKTLENYILYIVLPQYIDNSFYFVGIKDFKLNALKLRHKHTNMVQCINRYVTSQDKMRYPSDFVIRYSKPHEGLSRHRMSLESHTLRDLVPELMSRSCKKIFLHDELHYWKIDELCTFLEVVQPKVVIGTIVYPPELLKGSKKSLNNWCYTYEVKGRALRFYPDGVRGEGYEQPLNGGFLLECGKITLYDGTVYMVDILCSKFAHHLVALTRGVAAGPTMRSFGPFEATACNGLDPLTRDVTCSFPIPYEVVSKVYRYLKTLRKPDEQSSMAKLTQLLPCPTGEEIVFVQEFSSLVISTNTIKTMISADRLKVFLGKYLSKLPKILAERFETVKELSLHEFIKNLEPFTVDVQLKELKWNNVWTLELRDDGMADELLDPSRLMEEKYTHGVYNAVPDRRSAGYYVRKEMLERMRGPLIEIERNVLKNTLAAICYKSLSNSDGTLASINEIGAFFRMICARPFLRPAKYKVHDLYGSNGAIGLQIYMRSRWARLVKFYWANIGILWFRSNHKFYQKYLCSVPDGIQTYRTFTQPWKTVVHEVVCVKHTLKKTGNYSWLRCARVAQKHGGTNEEPIRADRSTETAGGGSQFNEARTDQDNKTNGGDAPNEGEWTPPQGSKYEEMPPPPQRQGSQREEQRAIKCTCNLVLPISTDEATRHHKFLTPDRLKNRCAGFYSKNKEGYTYNGGSHQSLGWPGWINAWMRLIGIPEFYNCCLVQRYDEGAKLGLHSDDEECFVQGSPVFTVNIEGHATFLIACKNSPERRVTRSIVGPGDLFEMPGGFQETHKHGVCETEKGRLSVTFRVMKKNPHSGEEKDHGASEGHQNGTENVNDQSESETHEEKPQQEGVKERESVQESGEGISEEHKQEQSDCPNNGTAGAGTEAFSRHFNGCKVSVRKEELAHIYSTTDCGGGGNCFWLCLATEMGCDPFRGKKLALEYDLGSAGANESARSCAGEGVYAVDEAIACAASVFRVVIKIYQPELNVMTTFEPAKGERVLHLELEGEHFRLMRIINGCVIRAISSALNRREGEVMHVIEENCDPTMITDLWKGAGVDLSVFHSLLELFSIKALIFEGSREVLYNSEGRFEASFEIKGDHIEHVLRKKGACNVLFEECGKTFEVKAESLELLNRAGTLLKYKSTLARAKRLADSLCSGTTGVVSSSLFNKKPNLAGQFREKTESLDRDVLAVIGTFGSGKSTILKNFFKINLGRKVLYVSPRRALLNEFQRSACGDFKDKKERKNARKKGQENWDFMTFETFILKCSSLPSGMAVVLDEIQLYPPGYLDMLCYLVKEGVHLIVAGDPAQSDYDSEKDRAWLHGVEPDHSKLLTGNEYKYVTLSKRMQNSMFEGRLPCTLKVAKNADTNEDFEIRGGVEIIHKLDSKWRECFLVSSFEEKRLIEYYQTESSKDKECILTFGESTGLTFDYGSILITQSSEKTNEQRWITALSRFRKSVCFINATGMTLHELLLVYKDRALGRFLGKRASVEDLKKFLPGSPQFAEEYVPSMGAECGSREEKLAGDPWLKTMIDLLQIEDVEEEVGVVEEIAREEWFKTHLPQEELESVRARWVHKILAKEAREVRMGDIVSEQFTDEHSKEKGKQLTNAAERFETIYPRHRSSDTVTFIMAVRKRLRFSKPTVEMPKLRAAKPYGPMLLKKFLKHVPLKPNKDPILMARAKMEFEEKKVSKSAATIENHSVRSTRDWLVDVGQIFSKSQICTKFEKRFSAAKAAQSIVCFQHSVLVRFAPYMRYIELKLRESLPDRFYIHSGKGLDELDSWVRSHGFSGMCTESDYEAFDASQDQYIVAFEIALMKYLGLPQSLIADYEFIKTHLGSKLGSFAIMRFSGEASTFLFNTMANMLFTFMRYDINNKDCICFAGDDMCASRRLPLSKEYESFLSKLKLKAKVQFTEKPTFCGWNLSPDGIYKKPQLVLERMCIAKETNNLHNCIDNYAIEVSYAYKMGEKAVNRMDEEELAAYYNCVRIIIKNKHLLRSNISEVYSNRAW</sequence>
<evidence type="ECO:0000259" key="16">
    <source>
        <dbReference type="PROSITE" id="PS51743"/>
    </source>
</evidence>
<comment type="similarity">
    <text evidence="1">Belongs to the potexviruses/carlaviruses RNA replication protein family.</text>
</comment>
<dbReference type="SUPFAM" id="SSF51197">
    <property type="entry name" value="Clavaminate synthase-like"/>
    <property type="match status" value="1"/>
</dbReference>
<dbReference type="Gene3D" id="2.60.120.590">
    <property type="entry name" value="Alpha-ketoglutarate-dependent dioxygenase AlkB-like"/>
    <property type="match status" value="1"/>
</dbReference>
<dbReference type="InterPro" id="IPR027351">
    <property type="entry name" value="(+)RNA_virus_helicase_core_dom"/>
</dbReference>
<proteinExistence type="inferred from homology"/>
<dbReference type="InterPro" id="IPR027417">
    <property type="entry name" value="P-loop_NTPase"/>
</dbReference>
<evidence type="ECO:0000256" key="2">
    <source>
        <dbReference type="ARBA" id="ARBA00022484"/>
    </source>
</evidence>
<feature type="domain" description="RdRp catalytic" evidence="12">
    <location>
        <begin position="1857"/>
        <end position="1964"/>
    </location>
</feature>
<protein>
    <submittedName>
        <fullName evidence="17">Replicase</fullName>
    </submittedName>
</protein>
<evidence type="ECO:0000256" key="4">
    <source>
        <dbReference type="ARBA" id="ARBA00022695"/>
    </source>
</evidence>
<dbReference type="SUPFAM" id="SSF52540">
    <property type="entry name" value="P-loop containing nucleoside triphosphate hydrolases"/>
    <property type="match status" value="1"/>
</dbReference>
<dbReference type="PROSITE" id="PS51743">
    <property type="entry name" value="ALPHAVIRUS_MT"/>
    <property type="match status" value="1"/>
</dbReference>
<dbReference type="Pfam" id="PF01443">
    <property type="entry name" value="Viral_helicase1"/>
    <property type="match status" value="1"/>
</dbReference>
<name>A0A2P1JHW7_9VIRU</name>
<evidence type="ECO:0000256" key="8">
    <source>
        <dbReference type="ARBA" id="ARBA00022840"/>
    </source>
</evidence>
<dbReference type="KEGG" id="vg:41701971"/>
<keyword evidence="18" id="KW-1185">Reference proteome</keyword>
<feature type="compositionally biased region" description="Basic and acidic residues" evidence="11">
    <location>
        <begin position="882"/>
        <end position="892"/>
    </location>
</feature>
<evidence type="ECO:0000259" key="15">
    <source>
        <dbReference type="PROSITE" id="PS51657"/>
    </source>
</evidence>
<dbReference type="InterPro" id="IPR008041">
    <property type="entry name" value="Peptidase_C23"/>
</dbReference>
<evidence type="ECO:0000256" key="11">
    <source>
        <dbReference type="SAM" id="MobiDB-lite"/>
    </source>
</evidence>
<evidence type="ECO:0000256" key="1">
    <source>
        <dbReference type="ARBA" id="ARBA00008513"/>
    </source>
</evidence>
<keyword evidence="5" id="KW-0547">Nucleotide-binding</keyword>
<keyword evidence="8" id="KW-0067">ATP-binding</keyword>
<organism evidence="17">
    <name type="scientific">Chrysanthemum virus R</name>
    <dbReference type="NCBI Taxonomy" id="2116736"/>
    <lineage>
        <taxon>Viruses</taxon>
        <taxon>Riboviria</taxon>
        <taxon>Orthornavirae</taxon>
        <taxon>Kitrinoviricota</taxon>
        <taxon>Alsuviricetes</taxon>
        <taxon>Tymovirales</taxon>
        <taxon>Betaflexiviridae</taxon>
        <taxon>Quinvirinae</taxon>
        <taxon>Carlavirus</taxon>
        <taxon>Carlavirus rhochrysanthemi</taxon>
        <taxon>Carlavirus CVR</taxon>
    </lineage>
</organism>
<evidence type="ECO:0000259" key="12">
    <source>
        <dbReference type="PROSITE" id="PS50507"/>
    </source>
</evidence>
<dbReference type="GO" id="GO:0005524">
    <property type="term" value="F:ATP binding"/>
    <property type="evidence" value="ECO:0007669"/>
    <property type="project" value="UniProtKB-KW"/>
</dbReference>
<dbReference type="InterPro" id="IPR002588">
    <property type="entry name" value="Alphavirus-like_MT_dom"/>
</dbReference>
<dbReference type="InterPro" id="IPR027450">
    <property type="entry name" value="AlkB-like"/>
</dbReference>
<dbReference type="InterPro" id="IPR043502">
    <property type="entry name" value="DNA/RNA_pol_sf"/>
</dbReference>
<feature type="compositionally biased region" description="Polar residues" evidence="11">
    <location>
        <begin position="894"/>
        <end position="905"/>
    </location>
</feature>
<dbReference type="GO" id="GO:0008174">
    <property type="term" value="F:mRNA methyltransferase activity"/>
    <property type="evidence" value="ECO:0007669"/>
    <property type="project" value="UniProtKB-UniRule"/>
</dbReference>
<evidence type="ECO:0000256" key="3">
    <source>
        <dbReference type="ARBA" id="ARBA00022679"/>
    </source>
</evidence>
<feature type="region of interest" description="Disordered" evidence="11">
    <location>
        <begin position="641"/>
        <end position="709"/>
    </location>
</feature>
<dbReference type="PROSITE" id="PS51471">
    <property type="entry name" value="FE2OG_OXY"/>
    <property type="match status" value="1"/>
</dbReference>
<keyword evidence="4" id="KW-0548">Nucleotidyltransferase</keyword>
<feature type="domain" description="Peptidase C23" evidence="14">
    <location>
        <begin position="1084"/>
        <end position="1174"/>
    </location>
</feature>
<dbReference type="CDD" id="cd23245">
    <property type="entry name" value="Betaflexiviridae_RdRp"/>
    <property type="match status" value="1"/>
</dbReference>
<dbReference type="Proteomes" id="UP000289439">
    <property type="component" value="Segment"/>
</dbReference>
<dbReference type="RefSeq" id="YP_009553176.1">
    <property type="nucleotide sequence ID" value="NC_040703.1"/>
</dbReference>
<dbReference type="EMBL" id="MG432107">
    <property type="protein sequence ID" value="AVN98095.1"/>
    <property type="molecule type" value="Genomic_RNA"/>
</dbReference>
<dbReference type="GO" id="GO:0006396">
    <property type="term" value="P:RNA processing"/>
    <property type="evidence" value="ECO:0007669"/>
    <property type="project" value="InterPro"/>
</dbReference>
<dbReference type="GO" id="GO:0016817">
    <property type="term" value="F:hydrolase activity, acting on acid anhydrides"/>
    <property type="evidence" value="ECO:0007669"/>
    <property type="project" value="InterPro"/>
</dbReference>
<keyword evidence="9" id="KW-0693">Viral RNA replication</keyword>
<keyword evidence="7" id="KW-0347">Helicase</keyword>
<keyword evidence="2" id="KW-0696">RNA-directed RNA polymerase</keyword>
<dbReference type="CDD" id="cd22792">
    <property type="entry name" value="OTU_RDRP-like"/>
    <property type="match status" value="1"/>
</dbReference>
<feature type="domain" description="Fe2OG dioxygenase" evidence="13">
    <location>
        <begin position="783"/>
        <end position="878"/>
    </location>
</feature>
<evidence type="ECO:0000259" key="13">
    <source>
        <dbReference type="PROSITE" id="PS51471"/>
    </source>
</evidence>
<dbReference type="GO" id="GO:0003968">
    <property type="term" value="F:RNA-directed RNA polymerase activity"/>
    <property type="evidence" value="ECO:0007669"/>
    <property type="project" value="UniProtKB-KW"/>
</dbReference>
<dbReference type="Gene3D" id="3.40.50.300">
    <property type="entry name" value="P-loop containing nucleotide triphosphate hydrolases"/>
    <property type="match status" value="1"/>
</dbReference>
<evidence type="ECO:0000313" key="18">
    <source>
        <dbReference type="Proteomes" id="UP000289439"/>
    </source>
</evidence>
<evidence type="ECO:0000256" key="10">
    <source>
        <dbReference type="ARBA" id="ARBA00047984"/>
    </source>
</evidence>
<evidence type="ECO:0000313" key="17">
    <source>
        <dbReference type="EMBL" id="AVN98095.1"/>
    </source>
</evidence>
<feature type="domain" description="(+)RNA virus helicase C-terminal" evidence="15">
    <location>
        <begin position="1222"/>
        <end position="1561"/>
    </location>
</feature>
<gene>
    <name evidence="17" type="primary">ORF1</name>
</gene>
<dbReference type="InterPro" id="IPR007094">
    <property type="entry name" value="RNA-dir_pol_PSvirus"/>
</dbReference>
<evidence type="ECO:0000256" key="6">
    <source>
        <dbReference type="ARBA" id="ARBA00022801"/>
    </source>
</evidence>
<dbReference type="PROSITE" id="PS51657">
    <property type="entry name" value="PSRV_HELICASE"/>
    <property type="match status" value="1"/>
</dbReference>
<dbReference type="PROSITE" id="PS50507">
    <property type="entry name" value="RDRP_SSRNA_POS"/>
    <property type="match status" value="1"/>
</dbReference>
<feature type="compositionally biased region" description="Basic and acidic residues" evidence="11">
    <location>
        <begin position="642"/>
        <end position="654"/>
    </location>
</feature>
<feature type="domain" description="Alphavirus-like MT" evidence="16">
    <location>
        <begin position="63"/>
        <end position="254"/>
    </location>
</feature>
<dbReference type="InterPro" id="IPR001788">
    <property type="entry name" value="RNA-dep_RNA_pol_alsuvir"/>
</dbReference>
<dbReference type="GO" id="GO:0016556">
    <property type="term" value="P:mRNA modification"/>
    <property type="evidence" value="ECO:0007669"/>
    <property type="project" value="InterPro"/>
</dbReference>
<dbReference type="GO" id="GO:0006351">
    <property type="term" value="P:DNA-templated transcription"/>
    <property type="evidence" value="ECO:0007669"/>
    <property type="project" value="InterPro"/>
</dbReference>
<dbReference type="InterPro" id="IPR005123">
    <property type="entry name" value="Oxoglu/Fe-dep_dioxygenase_dom"/>
</dbReference>
<evidence type="ECO:0000256" key="5">
    <source>
        <dbReference type="ARBA" id="ARBA00022741"/>
    </source>
</evidence>
<feature type="region of interest" description="Disordered" evidence="11">
    <location>
        <begin position="880"/>
        <end position="951"/>
    </location>
</feature>